<dbReference type="AlphaFoldDB" id="A0AAD5C4F6"/>
<comment type="caution">
    <text evidence="1">The sequence shown here is derived from an EMBL/GenBank/DDBJ whole genome shotgun (WGS) entry which is preliminary data.</text>
</comment>
<accession>A0AAD5C4F6</accession>
<dbReference type="InterPro" id="IPR014729">
    <property type="entry name" value="Rossmann-like_a/b/a_fold"/>
</dbReference>
<feature type="non-terminal residue" evidence="1">
    <location>
        <position position="1"/>
    </location>
</feature>
<keyword evidence="2" id="KW-1185">Reference proteome</keyword>
<dbReference type="SUPFAM" id="SSF52402">
    <property type="entry name" value="Adenine nucleotide alpha hydrolases-like"/>
    <property type="match status" value="1"/>
</dbReference>
<dbReference type="Gene3D" id="3.40.50.620">
    <property type="entry name" value="HUPs"/>
    <property type="match status" value="1"/>
</dbReference>
<protein>
    <recommendedName>
        <fullName evidence="3">UspA domain-containing protein</fullName>
    </recommendedName>
</protein>
<dbReference type="PANTHER" id="PTHR47583">
    <property type="entry name" value="ADENINE NUCLEOTIDE ALPHA HYDROLASES-LIKE SUPERFAMILY PROTEIN"/>
    <property type="match status" value="1"/>
</dbReference>
<evidence type="ECO:0000313" key="1">
    <source>
        <dbReference type="EMBL" id="KAI7734729.1"/>
    </source>
</evidence>
<evidence type="ECO:0000313" key="2">
    <source>
        <dbReference type="Proteomes" id="UP001206925"/>
    </source>
</evidence>
<organism evidence="1 2">
    <name type="scientific">Ambrosia artemisiifolia</name>
    <name type="common">Common ragweed</name>
    <dbReference type="NCBI Taxonomy" id="4212"/>
    <lineage>
        <taxon>Eukaryota</taxon>
        <taxon>Viridiplantae</taxon>
        <taxon>Streptophyta</taxon>
        <taxon>Embryophyta</taxon>
        <taxon>Tracheophyta</taxon>
        <taxon>Spermatophyta</taxon>
        <taxon>Magnoliopsida</taxon>
        <taxon>eudicotyledons</taxon>
        <taxon>Gunneridae</taxon>
        <taxon>Pentapetalae</taxon>
        <taxon>asterids</taxon>
        <taxon>campanulids</taxon>
        <taxon>Asterales</taxon>
        <taxon>Asteraceae</taxon>
        <taxon>Asteroideae</taxon>
        <taxon>Heliantheae alliance</taxon>
        <taxon>Heliantheae</taxon>
        <taxon>Ambrosia</taxon>
    </lineage>
</organism>
<evidence type="ECO:0008006" key="3">
    <source>
        <dbReference type="Google" id="ProtNLM"/>
    </source>
</evidence>
<sequence length="172" mass="19236">MILETVEHNHNHNYDHDHDDNHDHQVVKRRTVLVGIDINEHGRELLDWGMVKVADAGDRVIAINVCTNSDLVSKYKTLLDDYLADYEGICDHKQVDLTGQVLTGNSIRQVLVREAKFYSAAAVVVGVNKIKAFGGWLSIAKYCAKNLPLTTEVLALHDGKVVFKRFSNGLLS</sequence>
<dbReference type="PANTHER" id="PTHR47583:SF1">
    <property type="entry name" value="ADENINE NUCLEOTIDE ALPHA HYDROLASES-LIKE SUPERFAMILY PROTEIN"/>
    <property type="match status" value="1"/>
</dbReference>
<dbReference type="Proteomes" id="UP001206925">
    <property type="component" value="Unassembled WGS sequence"/>
</dbReference>
<dbReference type="EMBL" id="JAMZMK010009660">
    <property type="protein sequence ID" value="KAI7734729.1"/>
    <property type="molecule type" value="Genomic_DNA"/>
</dbReference>
<name>A0AAD5C4F6_AMBAR</name>
<proteinExistence type="predicted"/>
<reference evidence="1" key="1">
    <citation type="submission" date="2022-06" db="EMBL/GenBank/DDBJ databases">
        <title>Uncovering the hologenomic basis of an extraordinary plant invasion.</title>
        <authorList>
            <person name="Bieker V.C."/>
            <person name="Martin M.D."/>
            <person name="Gilbert T."/>
            <person name="Hodgins K."/>
            <person name="Battlay P."/>
            <person name="Petersen B."/>
            <person name="Wilson J."/>
        </authorList>
    </citation>
    <scope>NUCLEOTIDE SEQUENCE</scope>
    <source>
        <strain evidence="1">AA19_3_7</strain>
        <tissue evidence="1">Leaf</tissue>
    </source>
</reference>
<gene>
    <name evidence="1" type="ORF">M8C21_015436</name>
</gene>